<name>A0ACB8USA8_9EURO</name>
<comment type="caution">
    <text evidence="1">The sequence shown here is derived from an EMBL/GenBank/DDBJ whole genome shotgun (WGS) entry which is preliminary data.</text>
</comment>
<dbReference type="EMBL" id="JALBCA010000080">
    <property type="protein sequence ID" value="KAI2384010.1"/>
    <property type="molecule type" value="Genomic_DNA"/>
</dbReference>
<proteinExistence type="predicted"/>
<protein>
    <submittedName>
        <fullName evidence="1">Uncharacterized protein</fullName>
    </submittedName>
</protein>
<evidence type="ECO:0000313" key="1">
    <source>
        <dbReference type="EMBL" id="KAI2384010.1"/>
    </source>
</evidence>
<accession>A0ACB8USA8</accession>
<organism evidence="1">
    <name type="scientific">Ophidiomyces ophidiicola</name>
    <dbReference type="NCBI Taxonomy" id="1387563"/>
    <lineage>
        <taxon>Eukaryota</taxon>
        <taxon>Fungi</taxon>
        <taxon>Dikarya</taxon>
        <taxon>Ascomycota</taxon>
        <taxon>Pezizomycotina</taxon>
        <taxon>Eurotiomycetes</taxon>
        <taxon>Eurotiomycetidae</taxon>
        <taxon>Onygenales</taxon>
        <taxon>Onygenaceae</taxon>
        <taxon>Ophidiomyces</taxon>
    </lineage>
</organism>
<reference evidence="1" key="1">
    <citation type="journal article" date="2022" name="bioRxiv">
        <title>Population genetic analysis of Ophidiomyces ophidiicola, the causative agent of snake fungal disease, indicates recent introductions to the USA.</title>
        <authorList>
            <person name="Ladner J.T."/>
            <person name="Palmer J.M."/>
            <person name="Ettinger C.L."/>
            <person name="Stajich J.E."/>
            <person name="Farrell T.M."/>
            <person name="Glorioso B.M."/>
            <person name="Lawson B."/>
            <person name="Price S.J."/>
            <person name="Stengle A.G."/>
            <person name="Grear D.A."/>
            <person name="Lorch J.M."/>
        </authorList>
    </citation>
    <scope>NUCLEOTIDE SEQUENCE</scope>
    <source>
        <strain evidence="1">NWHC 24266-5</strain>
    </source>
</reference>
<gene>
    <name evidence="1" type="ORF">LOY88_004903</name>
</gene>
<sequence length="196" mass="21774">MAPSEDSILTNFLVTPSPLPAIISLEEFIELFPKKLRSHPQIKTLYRELQHVRAQDIALVKENIEREIKNGEQQKEELRHAFSSKGVQSLDPQDKMEINMDVQLFGESSAGMPEDTHTLESLTAEMQKATAAMEKEIANTQQECSDIMVELNSVISDLSDLRYGKFNALPGANSTIAEDVVAGLKNLDDACNTQGK</sequence>